<name>A0ABQ9XIV6_9EUKA</name>
<keyword evidence="2" id="KW-1185">Reference proteome</keyword>
<dbReference type="Proteomes" id="UP001281761">
    <property type="component" value="Unassembled WGS sequence"/>
</dbReference>
<protein>
    <submittedName>
        <fullName evidence="1">Uncharacterized protein</fullName>
    </submittedName>
</protein>
<evidence type="ECO:0000313" key="2">
    <source>
        <dbReference type="Proteomes" id="UP001281761"/>
    </source>
</evidence>
<reference evidence="1 2" key="1">
    <citation type="journal article" date="2022" name="bioRxiv">
        <title>Genomics of Preaxostyla Flagellates Illuminates Evolutionary Transitions and the Path Towards Mitochondrial Loss.</title>
        <authorList>
            <person name="Novak L.V.F."/>
            <person name="Treitli S.C."/>
            <person name="Pyrih J."/>
            <person name="Halakuc P."/>
            <person name="Pipaliya S.V."/>
            <person name="Vacek V."/>
            <person name="Brzon O."/>
            <person name="Soukal P."/>
            <person name="Eme L."/>
            <person name="Dacks J.B."/>
            <person name="Karnkowska A."/>
            <person name="Elias M."/>
            <person name="Hampl V."/>
        </authorList>
    </citation>
    <scope>NUCLEOTIDE SEQUENCE [LARGE SCALE GENOMIC DNA]</scope>
    <source>
        <strain evidence="1">NAU3</strain>
        <tissue evidence="1">Gut</tissue>
    </source>
</reference>
<dbReference type="EMBL" id="JARBJD010000142">
    <property type="protein sequence ID" value="KAK2950110.1"/>
    <property type="molecule type" value="Genomic_DNA"/>
</dbReference>
<comment type="caution">
    <text evidence="1">The sequence shown here is derived from an EMBL/GenBank/DDBJ whole genome shotgun (WGS) entry which is preliminary data.</text>
</comment>
<organism evidence="1 2">
    <name type="scientific">Blattamonas nauphoetae</name>
    <dbReference type="NCBI Taxonomy" id="2049346"/>
    <lineage>
        <taxon>Eukaryota</taxon>
        <taxon>Metamonada</taxon>
        <taxon>Preaxostyla</taxon>
        <taxon>Oxymonadida</taxon>
        <taxon>Blattamonas</taxon>
    </lineage>
</organism>
<accession>A0ABQ9XIV6</accession>
<evidence type="ECO:0000313" key="1">
    <source>
        <dbReference type="EMBL" id="KAK2950110.1"/>
    </source>
</evidence>
<gene>
    <name evidence="1" type="ORF">BLNAU_14912</name>
</gene>
<sequence>MSTVLAFFSVKNTTVTNIFEPAFVHTLAGLILDWTTSNTKLEQNSSLIVHSSVPKTTSEDSLSYSISSFSLSPSQQTPTPPIPHVPTTRFGVVTGQNGVNRILNLRQAQVPNHCLL</sequence>
<proteinExistence type="predicted"/>